<keyword evidence="3" id="KW-1185">Reference proteome</keyword>
<dbReference type="EMBL" id="CP130612">
    <property type="protein sequence ID" value="WKW13400.1"/>
    <property type="molecule type" value="Genomic_DNA"/>
</dbReference>
<dbReference type="Gene3D" id="3.40.720.10">
    <property type="entry name" value="Alkaline Phosphatase, subunit A"/>
    <property type="match status" value="1"/>
</dbReference>
<dbReference type="KEGG" id="pspc:Strain318_002719"/>
<evidence type="ECO:0000313" key="1">
    <source>
        <dbReference type="EMBL" id="WKW13400.1"/>
    </source>
</evidence>
<sequence length="467" mass="51483">MTLVILVADGARPDTLFGAIDAGELPALAGLRARGTALTLTSVFPSVTGSAYTPFLMGLHPGRAGLPGLRWYDRERRHTLWPAHARSYVGLGGMRADKDLTREHRTLFEHEPRAIGGFTYVGRGLSTRQRIGTGWAFGARMAWTHFRGDLDGWMRFDRWLGEEFVRRIVAQRPRVAFLAHPGIDKMSHRFGHGHPRVLEAMRTVDHTVRTLEAAFAREGRAGELEIWIVSDHGHAPVPQHEDLAGTIASWGHAVRAHPWVIGGDDVAVMVSGNAMAHLYLELGRRRRAVWPALRDRWQPFLERLLDLPAVDLALLPMGDARVRVHSRARGSADLFTAGDGTFSYRRDSGDPLGLGQDLLGLDETAAWERTRESEYPDAIVQACAIAAAPRAGDIILSAAPGWDFRSRYEPVLHTSGHGAMQRDHLLVPFISSRPMAGALRRTVDLFPTALTTLGLPVPRGLDGKSAR</sequence>
<evidence type="ECO:0000313" key="3">
    <source>
        <dbReference type="Proteomes" id="UP001229955"/>
    </source>
</evidence>
<dbReference type="Pfam" id="PF01663">
    <property type="entry name" value="Phosphodiest"/>
    <property type="match status" value="1"/>
</dbReference>
<dbReference type="InterPro" id="IPR002591">
    <property type="entry name" value="Phosphodiest/P_Trfase"/>
</dbReference>
<evidence type="ECO:0000313" key="2">
    <source>
        <dbReference type="EMBL" id="WKW16307.1"/>
    </source>
</evidence>
<dbReference type="Proteomes" id="UP001229955">
    <property type="component" value="Chromosome"/>
</dbReference>
<dbReference type="GO" id="GO:0016787">
    <property type="term" value="F:hydrolase activity"/>
    <property type="evidence" value="ECO:0007669"/>
    <property type="project" value="UniProtKB-ARBA"/>
</dbReference>
<reference evidence="1" key="1">
    <citation type="submission" date="2023-07" db="EMBL/GenBank/DDBJ databases">
        <authorList>
            <person name="Haufschild T."/>
            <person name="Kallscheuer N."/>
            <person name="Hammer J."/>
            <person name="Kohn T."/>
            <person name="Kabuu M."/>
            <person name="Jogler M."/>
            <person name="Wohfarth N."/>
            <person name="Heuer A."/>
            <person name="Rohde M."/>
            <person name="van Teeseling M.C.F."/>
            <person name="Jogler C."/>
        </authorList>
    </citation>
    <scope>NUCLEOTIDE SEQUENCE</scope>
    <source>
        <strain evidence="1">Strain 138</strain>
        <strain evidence="2">Strain 318</strain>
    </source>
</reference>
<gene>
    <name evidence="1" type="ORF">Strain138_002719</name>
    <name evidence="2" type="ORF">Strain318_002719</name>
</gene>
<protein>
    <submittedName>
        <fullName evidence="1">Alkaline phosphatase family protein</fullName>
    </submittedName>
</protein>
<name>A0AA49JWX7_9BACT</name>
<dbReference type="SUPFAM" id="SSF53649">
    <property type="entry name" value="Alkaline phosphatase-like"/>
    <property type="match status" value="1"/>
</dbReference>
<dbReference type="RefSeq" id="WP_367886257.1">
    <property type="nucleotide sequence ID" value="NZ_CP130612.1"/>
</dbReference>
<accession>A0AA49JWX7</accession>
<organism evidence="1">
    <name type="scientific">Pseudogemmatithrix spongiicola</name>
    <dbReference type="NCBI Taxonomy" id="3062599"/>
    <lineage>
        <taxon>Bacteria</taxon>
        <taxon>Pseudomonadati</taxon>
        <taxon>Gemmatimonadota</taxon>
        <taxon>Gemmatimonadia</taxon>
        <taxon>Gemmatimonadales</taxon>
        <taxon>Gemmatimonadaceae</taxon>
        <taxon>Pseudogemmatithrix</taxon>
    </lineage>
</organism>
<accession>A0AA49K2Q2</accession>
<proteinExistence type="predicted"/>
<dbReference type="PANTHER" id="PTHR10151">
    <property type="entry name" value="ECTONUCLEOTIDE PYROPHOSPHATASE/PHOSPHODIESTERASE"/>
    <property type="match status" value="1"/>
</dbReference>
<dbReference type="InterPro" id="IPR017850">
    <property type="entry name" value="Alkaline_phosphatase_core_sf"/>
</dbReference>
<dbReference type="EMBL" id="CP130613">
    <property type="protein sequence ID" value="WKW16307.1"/>
    <property type="molecule type" value="Genomic_DNA"/>
</dbReference>
<dbReference type="AlphaFoldDB" id="A0AA49JWX7"/>
<dbReference type="PANTHER" id="PTHR10151:SF120">
    <property type="entry name" value="BIS(5'-ADENOSYL)-TRIPHOSPHATASE"/>
    <property type="match status" value="1"/>
</dbReference>